<feature type="region of interest" description="Disordered" evidence="2">
    <location>
        <begin position="179"/>
        <end position="226"/>
    </location>
</feature>
<dbReference type="AlphaFoldDB" id="B8BUQ4"/>
<feature type="binding site" evidence="1">
    <location>
        <position position="462"/>
    </location>
    <ligand>
        <name>Zn(2+)</name>
        <dbReference type="ChEBI" id="CHEBI:29105"/>
        <note>catalytic</note>
    </ligand>
</feature>
<evidence type="ECO:0000256" key="1">
    <source>
        <dbReference type="PROSITE-ProRule" id="PRU00276"/>
    </source>
</evidence>
<feature type="compositionally biased region" description="Basic and acidic residues" evidence="2">
    <location>
        <begin position="194"/>
        <end position="215"/>
    </location>
</feature>
<dbReference type="PANTHER" id="PTHR33683">
    <property type="entry name" value="1, PUTATIVE-RELATED"/>
    <property type="match status" value="1"/>
</dbReference>
<evidence type="ECO:0000313" key="6">
    <source>
        <dbReference type="Proteomes" id="UP000001449"/>
    </source>
</evidence>
<keyword evidence="6" id="KW-1185">Reference proteome</keyword>
<dbReference type="GO" id="GO:0006508">
    <property type="term" value="P:proteolysis"/>
    <property type="evidence" value="ECO:0007669"/>
    <property type="project" value="InterPro"/>
</dbReference>
<dbReference type="HOGENOM" id="CLU_321995_0_0_1"/>
<evidence type="ECO:0000313" key="5">
    <source>
        <dbReference type="EMBL" id="EED95326.1"/>
    </source>
</evidence>
<evidence type="ECO:0000256" key="3">
    <source>
        <dbReference type="SAM" id="SignalP"/>
    </source>
</evidence>
<organism evidence="5 6">
    <name type="scientific">Thalassiosira pseudonana</name>
    <name type="common">Marine diatom</name>
    <name type="synonym">Cyclotella nana</name>
    <dbReference type="NCBI Taxonomy" id="35128"/>
    <lineage>
        <taxon>Eukaryota</taxon>
        <taxon>Sar</taxon>
        <taxon>Stramenopiles</taxon>
        <taxon>Ochrophyta</taxon>
        <taxon>Bacillariophyta</taxon>
        <taxon>Coscinodiscophyceae</taxon>
        <taxon>Thalassiosirophycidae</taxon>
        <taxon>Thalassiosirales</taxon>
        <taxon>Thalassiosiraceae</taxon>
        <taxon>Thalassiosira</taxon>
    </lineage>
</organism>
<keyword evidence="1" id="KW-0862">Zinc</keyword>
<dbReference type="Proteomes" id="UP000001449">
    <property type="component" value="Chromosome 2"/>
</dbReference>
<feature type="binding site" evidence="1">
    <location>
        <position position="458"/>
    </location>
    <ligand>
        <name>Zn(2+)</name>
        <dbReference type="ChEBI" id="CHEBI:29105"/>
        <note>catalytic</note>
    </ligand>
</feature>
<feature type="chain" id="PRO_5002865945" description="Peptidase M12B domain-containing protein" evidence="3">
    <location>
        <begin position="27"/>
        <end position="900"/>
    </location>
</feature>
<gene>
    <name evidence="5" type="ORF">THAPSDRAFT_21333</name>
</gene>
<dbReference type="PANTHER" id="PTHR33683:SF46">
    <property type="entry name" value="SUSHI DOMAIN-CONTAINING PROTEIN"/>
    <property type="match status" value="1"/>
</dbReference>
<dbReference type="EMBL" id="CM000639">
    <property type="protein sequence ID" value="EED95326.1"/>
    <property type="molecule type" value="Genomic_DNA"/>
</dbReference>
<dbReference type="InterPro" id="IPR024079">
    <property type="entry name" value="MetalloPept_cat_dom_sf"/>
</dbReference>
<reference evidence="5 6" key="2">
    <citation type="journal article" date="2008" name="Nature">
        <title>The Phaeodactylum genome reveals the evolutionary history of diatom genomes.</title>
        <authorList>
            <person name="Bowler C."/>
            <person name="Allen A.E."/>
            <person name="Badger J.H."/>
            <person name="Grimwood J."/>
            <person name="Jabbari K."/>
            <person name="Kuo A."/>
            <person name="Maheswari U."/>
            <person name="Martens C."/>
            <person name="Maumus F."/>
            <person name="Otillar R.P."/>
            <person name="Rayko E."/>
            <person name="Salamov A."/>
            <person name="Vandepoele K."/>
            <person name="Beszteri B."/>
            <person name="Gruber A."/>
            <person name="Heijde M."/>
            <person name="Katinka M."/>
            <person name="Mock T."/>
            <person name="Valentin K."/>
            <person name="Verret F."/>
            <person name="Berges J.A."/>
            <person name="Brownlee C."/>
            <person name="Cadoret J.P."/>
            <person name="Chiovitti A."/>
            <person name="Choi C.J."/>
            <person name="Coesel S."/>
            <person name="De Martino A."/>
            <person name="Detter J.C."/>
            <person name="Durkin C."/>
            <person name="Falciatore A."/>
            <person name="Fournet J."/>
            <person name="Haruta M."/>
            <person name="Huysman M.J."/>
            <person name="Jenkins B.D."/>
            <person name="Jiroutova K."/>
            <person name="Jorgensen R.E."/>
            <person name="Joubert Y."/>
            <person name="Kaplan A."/>
            <person name="Kroger N."/>
            <person name="Kroth P.G."/>
            <person name="La Roche J."/>
            <person name="Lindquist E."/>
            <person name="Lommer M."/>
            <person name="Martin-Jezequel V."/>
            <person name="Lopez P.J."/>
            <person name="Lucas S."/>
            <person name="Mangogna M."/>
            <person name="McGinnis K."/>
            <person name="Medlin L.K."/>
            <person name="Montsant A."/>
            <person name="Oudot-Le Secq M.P."/>
            <person name="Napoli C."/>
            <person name="Obornik M."/>
            <person name="Parker M.S."/>
            <person name="Petit J.L."/>
            <person name="Porcel B.M."/>
            <person name="Poulsen N."/>
            <person name="Robison M."/>
            <person name="Rychlewski L."/>
            <person name="Rynearson T.A."/>
            <person name="Schmutz J."/>
            <person name="Shapiro H."/>
            <person name="Siaut M."/>
            <person name="Stanley M."/>
            <person name="Sussman M.R."/>
            <person name="Taylor A.R."/>
            <person name="Vardi A."/>
            <person name="von Dassow P."/>
            <person name="Vyverman W."/>
            <person name="Willis A."/>
            <person name="Wyrwicz L.S."/>
            <person name="Rokhsar D.S."/>
            <person name="Weissenbach J."/>
            <person name="Armbrust E.V."/>
            <person name="Green B.R."/>
            <person name="Van de Peer Y."/>
            <person name="Grigoriev I.V."/>
        </authorList>
    </citation>
    <scope>NUCLEOTIDE SEQUENCE [LARGE SCALE GENOMIC DNA]</scope>
    <source>
        <strain evidence="5 6">CCMP1335</strain>
    </source>
</reference>
<dbReference type="InterPro" id="IPR001590">
    <property type="entry name" value="Peptidase_M12B"/>
</dbReference>
<dbReference type="Gene3D" id="3.40.390.10">
    <property type="entry name" value="Collagenase (Catalytic Domain)"/>
    <property type="match status" value="1"/>
</dbReference>
<comment type="caution">
    <text evidence="1">Lacks conserved residue(s) required for the propagation of feature annotation.</text>
</comment>
<keyword evidence="1" id="KW-0479">Metal-binding</keyword>
<dbReference type="GeneID" id="7444694"/>
<name>B8BUQ4_THAPS</name>
<evidence type="ECO:0000259" key="4">
    <source>
        <dbReference type="PROSITE" id="PS50215"/>
    </source>
</evidence>
<accession>B8BUQ4</accession>
<evidence type="ECO:0000256" key="2">
    <source>
        <dbReference type="SAM" id="MobiDB-lite"/>
    </source>
</evidence>
<feature type="region of interest" description="Disordered" evidence="2">
    <location>
        <begin position="129"/>
        <end position="148"/>
    </location>
</feature>
<dbReference type="GO" id="GO:0046872">
    <property type="term" value="F:metal ion binding"/>
    <property type="evidence" value="ECO:0007669"/>
    <property type="project" value="UniProtKB-KW"/>
</dbReference>
<feature type="compositionally biased region" description="Low complexity" evidence="2">
    <location>
        <begin position="797"/>
        <end position="827"/>
    </location>
</feature>
<feature type="signal peptide" evidence="3">
    <location>
        <begin position="1"/>
        <end position="26"/>
    </location>
</feature>
<feature type="compositionally biased region" description="Basic residues" evidence="2">
    <location>
        <begin position="262"/>
        <end position="273"/>
    </location>
</feature>
<dbReference type="InParanoid" id="B8BUQ4"/>
<sequence length="900" mass="99147">MRFRRAFSRGLCCSVLLLSVASSSEASISSNYAQGRRLSPSDNISQYLQHEMDNGDVAPRFTIVGIRTSSESTSSDKRRRAQEAVEYDINVMVAHPSVTERTSYSVYGGPRQQVQSNIVFLVSDPDADDGTLSTSSNNNNNNNGRTSSKKAKFALLAVDKTTHKMHGVAQRHGEKFMRVRQQPHSTGRASGEGMNKRSTDRRPIEDERTTEHVEVQEQPEFNPPPWECGVTAGIVHGVDDVEIDEEGMFGRRRVEANEEQHHHHHHHHHKDHRNLRGGDMHTSLDSLTVNLFDADVVKSKRHRNLYATDSFPYKYTYQVDLYIEIDDVIVENNHGSIEKAIEYINAVITAASAMYEREIDTHLHVAHIALTNLYKSSSNKADALQLMKETYGGSEWHYQGYSDGIDIHHALLGQDFYGGIAYVGSLCNSRIGFGLASGIRGNVDLGVEAFWDVWVASHELGHSFGSMHTHDLEGYSPVVDGCGSGQCSSEFPLESSASIMSYCHFCQGGLDIIAPTFGGYWAEDDREDIENWKNSPELNGAVSYEPKRVSKTMWEFVSTRSCVEPTFEAPQVTCIEEKDCFDGNSCTVDTCDTSLGQCSNTLTDNCCGNGVCETNEASCRVDCGPFTLHTPECVNCVIPSGLMIDVIATNDIFIQALHFRANKGSADIDVYTAPESFVDKHSAPDEWTKLAHRSIVAPKDDYHTISFPSIELKAGSSRTFYIASSGELLVGTITAQPLAFDDNVEVSSLGRGVVATHFGQGKNGYSWNGRLIYSIDPPVSTVDDTPVLITGTPTSQPSTAISTLSPSAASSETPSESPSTLSPSGVPSPSPSQAIVFTSAPYASQTEQQIHRYYMDWTEFKCVQDGQGQFWNIHYDSAEECCNEYLSPKLAYMCLGGDNQ</sequence>
<dbReference type="GO" id="GO:0004222">
    <property type="term" value="F:metalloendopeptidase activity"/>
    <property type="evidence" value="ECO:0007669"/>
    <property type="project" value="InterPro"/>
</dbReference>
<feature type="domain" description="Peptidase M12B" evidence="4">
    <location>
        <begin position="317"/>
        <end position="503"/>
    </location>
</feature>
<feature type="active site" evidence="1">
    <location>
        <position position="459"/>
    </location>
</feature>
<feature type="binding site" evidence="1">
    <location>
        <position position="468"/>
    </location>
    <ligand>
        <name>Zn(2+)</name>
        <dbReference type="ChEBI" id="CHEBI:29105"/>
        <note>catalytic</note>
    </ligand>
</feature>
<proteinExistence type="predicted"/>
<protein>
    <recommendedName>
        <fullName evidence="4">Peptidase M12B domain-containing protein</fullName>
    </recommendedName>
</protein>
<feature type="region of interest" description="Disordered" evidence="2">
    <location>
        <begin position="787"/>
        <end position="831"/>
    </location>
</feature>
<dbReference type="SUPFAM" id="SSF55486">
    <property type="entry name" value="Metalloproteases ('zincins'), catalytic domain"/>
    <property type="match status" value="1"/>
</dbReference>
<dbReference type="KEGG" id="tps:THAPSDRAFT_21333"/>
<dbReference type="PaxDb" id="35128-Thaps21333"/>
<dbReference type="PROSITE" id="PS50215">
    <property type="entry name" value="ADAM_MEPRO"/>
    <property type="match status" value="1"/>
</dbReference>
<dbReference type="Pfam" id="PF13582">
    <property type="entry name" value="Reprolysin_3"/>
    <property type="match status" value="1"/>
</dbReference>
<dbReference type="RefSeq" id="XP_002287883.1">
    <property type="nucleotide sequence ID" value="XM_002287847.1"/>
</dbReference>
<feature type="region of interest" description="Disordered" evidence="2">
    <location>
        <begin position="257"/>
        <end position="276"/>
    </location>
</feature>
<reference evidence="5 6" key="1">
    <citation type="journal article" date="2004" name="Science">
        <title>The genome of the diatom Thalassiosira pseudonana: ecology, evolution, and metabolism.</title>
        <authorList>
            <person name="Armbrust E.V."/>
            <person name="Berges J.A."/>
            <person name="Bowler C."/>
            <person name="Green B.R."/>
            <person name="Martinez D."/>
            <person name="Putnam N.H."/>
            <person name="Zhou S."/>
            <person name="Allen A.E."/>
            <person name="Apt K.E."/>
            <person name="Bechner M."/>
            <person name="Brzezinski M.A."/>
            <person name="Chaal B.K."/>
            <person name="Chiovitti A."/>
            <person name="Davis A.K."/>
            <person name="Demarest M.S."/>
            <person name="Detter J.C."/>
            <person name="Glavina T."/>
            <person name="Goodstein D."/>
            <person name="Hadi M.Z."/>
            <person name="Hellsten U."/>
            <person name="Hildebrand M."/>
            <person name="Jenkins B.D."/>
            <person name="Jurka J."/>
            <person name="Kapitonov V.V."/>
            <person name="Kroger N."/>
            <person name="Lau W.W."/>
            <person name="Lane T.W."/>
            <person name="Larimer F.W."/>
            <person name="Lippmeier J.C."/>
            <person name="Lucas S."/>
            <person name="Medina M."/>
            <person name="Montsant A."/>
            <person name="Obornik M."/>
            <person name="Parker M.S."/>
            <person name="Palenik B."/>
            <person name="Pazour G.J."/>
            <person name="Richardson P.M."/>
            <person name="Rynearson T.A."/>
            <person name="Saito M.A."/>
            <person name="Schwartz D.C."/>
            <person name="Thamatrakoln K."/>
            <person name="Valentin K."/>
            <person name="Vardi A."/>
            <person name="Wilkerson F.P."/>
            <person name="Rokhsar D.S."/>
        </authorList>
    </citation>
    <scope>NUCLEOTIDE SEQUENCE [LARGE SCALE GENOMIC DNA]</scope>
    <source>
        <strain evidence="5 6">CCMP1335</strain>
    </source>
</reference>
<keyword evidence="3" id="KW-0732">Signal</keyword>